<keyword evidence="2" id="KW-1185">Reference proteome</keyword>
<proteinExistence type="predicted"/>
<comment type="caution">
    <text evidence="1">The sequence shown here is derived from an EMBL/GenBank/DDBJ whole genome shotgun (WGS) entry which is preliminary data.</text>
</comment>
<sequence length="151" mass="16917">MLQPPSNCQSTACADCQRFPFRSRVAVGLLGVQSLWTVVGEQHACRRITNFTACCTQSPHVASATHLCRLLLLTSAKSKPQSSASAMPFGARTLPIPRQRRPIIERPPVHHRLLYKIEPDRKNLLVHGLIRAVRRCRRVVLLPAAALRRLE</sequence>
<accession>A0ABR1L584</accession>
<evidence type="ECO:0000313" key="1">
    <source>
        <dbReference type="EMBL" id="KAK7529788.1"/>
    </source>
</evidence>
<reference evidence="1 2" key="1">
    <citation type="submission" date="2024-04" db="EMBL/GenBank/DDBJ databases">
        <title>Phyllosticta paracitricarpa is synonymous to the EU quarantine fungus P. citricarpa based on phylogenomic analyses.</title>
        <authorList>
            <consortium name="Lawrence Berkeley National Laboratory"/>
            <person name="Van ingen-buijs V.A."/>
            <person name="Van westerhoven A.C."/>
            <person name="Haridas S."/>
            <person name="Skiadas P."/>
            <person name="Martin F."/>
            <person name="Groenewald J.Z."/>
            <person name="Crous P.W."/>
            <person name="Seidl M.F."/>
        </authorList>
    </citation>
    <scope>NUCLEOTIDE SEQUENCE [LARGE SCALE GENOMIC DNA]</scope>
    <source>
        <strain evidence="1 2">CPC 17464</strain>
    </source>
</reference>
<dbReference type="Proteomes" id="UP001360953">
    <property type="component" value="Unassembled WGS sequence"/>
</dbReference>
<organism evidence="1 2">
    <name type="scientific">Phyllosticta citribraziliensis</name>
    <dbReference type="NCBI Taxonomy" id="989973"/>
    <lineage>
        <taxon>Eukaryota</taxon>
        <taxon>Fungi</taxon>
        <taxon>Dikarya</taxon>
        <taxon>Ascomycota</taxon>
        <taxon>Pezizomycotina</taxon>
        <taxon>Dothideomycetes</taxon>
        <taxon>Dothideomycetes incertae sedis</taxon>
        <taxon>Botryosphaeriales</taxon>
        <taxon>Phyllostictaceae</taxon>
        <taxon>Phyllosticta</taxon>
    </lineage>
</organism>
<dbReference type="GeneID" id="92034774"/>
<dbReference type="EMBL" id="JBBPEH010000015">
    <property type="protein sequence ID" value="KAK7529788.1"/>
    <property type="molecule type" value="Genomic_DNA"/>
</dbReference>
<name>A0ABR1L584_9PEZI</name>
<protein>
    <submittedName>
        <fullName evidence="1">Uncharacterized protein</fullName>
    </submittedName>
</protein>
<dbReference type="RefSeq" id="XP_066650154.1">
    <property type="nucleotide sequence ID" value="XM_066801868.1"/>
</dbReference>
<evidence type="ECO:0000313" key="2">
    <source>
        <dbReference type="Proteomes" id="UP001360953"/>
    </source>
</evidence>
<gene>
    <name evidence="1" type="ORF">J3D65DRAFT_641196</name>
</gene>